<comment type="caution">
    <text evidence="1">The sequence shown here is derived from an EMBL/GenBank/DDBJ whole genome shotgun (WGS) entry which is preliminary data.</text>
</comment>
<sequence length="158" mass="16933">MTGRVVVWLIRHPLSAVLLALALFAVLGFGLSNAFSGHAPAPAPTSPVVIAGTAKSTLPTPTQFPPKDRVEEAHRALHAMGRGCKVPISTRDPDSVRGPVERMERFARDFPNGGFTIDGEPGTTLSLLVVLRYELQSCDPSLVPGVEALLPERFRDPS</sequence>
<proteinExistence type="predicted"/>
<evidence type="ECO:0008006" key="3">
    <source>
        <dbReference type="Google" id="ProtNLM"/>
    </source>
</evidence>
<organism evidence="1 2">
    <name type="scientific">Nocardioides fonticola</name>
    <dbReference type="NCBI Taxonomy" id="450363"/>
    <lineage>
        <taxon>Bacteria</taxon>
        <taxon>Bacillati</taxon>
        <taxon>Actinomycetota</taxon>
        <taxon>Actinomycetes</taxon>
        <taxon>Propionibacteriales</taxon>
        <taxon>Nocardioidaceae</taxon>
        <taxon>Nocardioides</taxon>
    </lineage>
</organism>
<reference evidence="2" key="1">
    <citation type="journal article" date="2019" name="Int. J. Syst. Evol. Microbiol.">
        <title>The Global Catalogue of Microorganisms (GCM) 10K type strain sequencing project: providing services to taxonomists for standard genome sequencing and annotation.</title>
        <authorList>
            <consortium name="The Broad Institute Genomics Platform"/>
            <consortium name="The Broad Institute Genome Sequencing Center for Infectious Disease"/>
            <person name="Wu L."/>
            <person name="Ma J."/>
        </authorList>
    </citation>
    <scope>NUCLEOTIDE SEQUENCE [LARGE SCALE GENOMIC DNA]</scope>
    <source>
        <strain evidence="2">JCM 16703</strain>
    </source>
</reference>
<name>A0ABP7XXG5_9ACTN</name>
<keyword evidence="2" id="KW-1185">Reference proteome</keyword>
<dbReference type="RefSeq" id="WP_344735063.1">
    <property type="nucleotide sequence ID" value="NZ_BAAAZH010000031.1"/>
</dbReference>
<protein>
    <recommendedName>
        <fullName evidence="3">DUF732 domain-containing protein</fullName>
    </recommendedName>
</protein>
<dbReference type="EMBL" id="BAAAZH010000031">
    <property type="protein sequence ID" value="GAA4127403.1"/>
    <property type="molecule type" value="Genomic_DNA"/>
</dbReference>
<evidence type="ECO:0000313" key="1">
    <source>
        <dbReference type="EMBL" id="GAA4127403.1"/>
    </source>
</evidence>
<dbReference type="Proteomes" id="UP001501495">
    <property type="component" value="Unassembled WGS sequence"/>
</dbReference>
<evidence type="ECO:0000313" key="2">
    <source>
        <dbReference type="Proteomes" id="UP001501495"/>
    </source>
</evidence>
<gene>
    <name evidence="1" type="ORF">GCM10022215_37840</name>
</gene>
<accession>A0ABP7XXG5</accession>